<evidence type="ECO:0000259" key="5">
    <source>
        <dbReference type="PROSITE" id="PS51764"/>
    </source>
</evidence>
<dbReference type="InterPro" id="IPR022790">
    <property type="entry name" value="GH26_dom"/>
</dbReference>
<dbReference type="Pfam" id="PF02156">
    <property type="entry name" value="Glyco_hydro_26"/>
    <property type="match status" value="1"/>
</dbReference>
<dbReference type="Proteomes" id="UP000366872">
    <property type="component" value="Unassembled WGS sequence"/>
</dbReference>
<keyword evidence="7" id="KW-1185">Reference proteome</keyword>
<feature type="active site" description="Nucleophile" evidence="4">
    <location>
        <position position="304"/>
    </location>
</feature>
<gene>
    <name evidence="6" type="primary">manA</name>
    <name evidence="6" type="ORF">PDESU_05811</name>
</gene>
<evidence type="ECO:0000256" key="4">
    <source>
        <dbReference type="PROSITE-ProRule" id="PRU01100"/>
    </source>
</evidence>
<dbReference type="RefSeq" id="WP_136082704.1">
    <property type="nucleotide sequence ID" value="NZ_CAAHFG010000004.1"/>
</dbReference>
<evidence type="ECO:0000313" key="7">
    <source>
        <dbReference type="Proteomes" id="UP000366872"/>
    </source>
</evidence>
<dbReference type="AlphaFoldDB" id="A0A6C2UB10"/>
<dbReference type="EMBL" id="CAAHFG010000004">
    <property type="protein sequence ID" value="VGO17215.1"/>
    <property type="molecule type" value="Genomic_DNA"/>
</dbReference>
<protein>
    <submittedName>
        <fullName evidence="6">Mannan endo-1,4-beta-mannosidase</fullName>
    </submittedName>
</protein>
<feature type="domain" description="GH26" evidence="5">
    <location>
        <begin position="12"/>
        <end position="347"/>
    </location>
</feature>
<reference evidence="6 7" key="1">
    <citation type="submission" date="2019-04" db="EMBL/GenBank/DDBJ databases">
        <authorList>
            <person name="Van Vliet M D."/>
        </authorList>
    </citation>
    <scope>NUCLEOTIDE SEQUENCE [LARGE SCALE GENOMIC DNA]</scope>
    <source>
        <strain evidence="6 7">F1</strain>
    </source>
</reference>
<evidence type="ECO:0000256" key="2">
    <source>
        <dbReference type="ARBA" id="ARBA00022801"/>
    </source>
</evidence>
<evidence type="ECO:0000256" key="3">
    <source>
        <dbReference type="ARBA" id="ARBA00023295"/>
    </source>
</evidence>
<dbReference type="PANTHER" id="PTHR40079:SF4">
    <property type="entry name" value="GH26 DOMAIN-CONTAINING PROTEIN-RELATED"/>
    <property type="match status" value="1"/>
</dbReference>
<comment type="similarity">
    <text evidence="1 4">Belongs to the glycosyl hydrolase 26 family.</text>
</comment>
<keyword evidence="2 4" id="KW-0378">Hydrolase</keyword>
<proteinExistence type="inferred from homology"/>
<evidence type="ECO:0000313" key="6">
    <source>
        <dbReference type="EMBL" id="VGO17215.1"/>
    </source>
</evidence>
<dbReference type="GO" id="GO:0016985">
    <property type="term" value="F:mannan endo-1,4-beta-mannosidase activity"/>
    <property type="evidence" value="ECO:0007669"/>
    <property type="project" value="InterPro"/>
</dbReference>
<dbReference type="PANTHER" id="PTHR40079">
    <property type="entry name" value="MANNAN ENDO-1,4-BETA-MANNOSIDASE E-RELATED"/>
    <property type="match status" value="1"/>
</dbReference>
<dbReference type="PROSITE" id="PS51764">
    <property type="entry name" value="GH26"/>
    <property type="match status" value="1"/>
</dbReference>
<dbReference type="SUPFAM" id="SSF51445">
    <property type="entry name" value="(Trans)glycosidases"/>
    <property type="match status" value="1"/>
</dbReference>
<organism evidence="6 7">
    <name type="scientific">Pontiella desulfatans</name>
    <dbReference type="NCBI Taxonomy" id="2750659"/>
    <lineage>
        <taxon>Bacteria</taxon>
        <taxon>Pseudomonadati</taxon>
        <taxon>Kiritimatiellota</taxon>
        <taxon>Kiritimatiellia</taxon>
        <taxon>Kiritimatiellales</taxon>
        <taxon>Pontiellaceae</taxon>
        <taxon>Pontiella</taxon>
    </lineage>
</organism>
<dbReference type="PRINTS" id="PR00739">
    <property type="entry name" value="GLHYDRLASE26"/>
</dbReference>
<dbReference type="InterPro" id="IPR000805">
    <property type="entry name" value="Glyco_hydro_26"/>
</dbReference>
<feature type="active site" description="Proton donor" evidence="4">
    <location>
        <position position="207"/>
    </location>
</feature>
<keyword evidence="3 4" id="KW-0326">Glycosidase</keyword>
<name>A0A6C2UB10_PONDE</name>
<dbReference type="Gene3D" id="3.20.20.80">
    <property type="entry name" value="Glycosidases"/>
    <property type="match status" value="1"/>
</dbReference>
<dbReference type="InterPro" id="IPR017853">
    <property type="entry name" value="GH"/>
</dbReference>
<sequence length="347" mass="39776">MEHQPVNPNASDSARELLEKLYALRGKTILSAQHDYIGSGTRYNDQVAELVGRSPSIFGGDFSFTYCGEKPEAIHHCGPANLTEPGHGIDQWEYRPEKVFAPESPPQFLDVDLRDSRQALVERCIALHRAGRLITLMWHCPTPDKGDVSGNADLWSHGAFAEEKWQEVLTPGTKLHRQWEEQVDRMAVYLKQLQQADVPVLWRPYHEMNGGWFWWGNRSDFSRLWRQLYVRLTEVHDLNNLLWVWNPNAPRDTPGDEAGAYADCYPGGDVVDVLATDVYHNDYRDSHYTDLLELADGKPIALGEVGHLPEPDLLKQRPLWSWVMPWGGLLFRFNSEERIRETYSAIS</sequence>
<evidence type="ECO:0000256" key="1">
    <source>
        <dbReference type="ARBA" id="ARBA00007754"/>
    </source>
</evidence>
<dbReference type="GO" id="GO:0006080">
    <property type="term" value="P:substituted mannan metabolic process"/>
    <property type="evidence" value="ECO:0007669"/>
    <property type="project" value="InterPro"/>
</dbReference>
<accession>A0A6C2UB10</accession>